<dbReference type="RefSeq" id="WP_111322736.1">
    <property type="nucleotide sequence ID" value="NZ_BIFX01000001.1"/>
</dbReference>
<keyword evidence="1" id="KW-1133">Transmembrane helix</keyword>
<gene>
    <name evidence="2" type="ORF">EI42_02685</name>
</gene>
<keyword evidence="1" id="KW-0472">Membrane</keyword>
<feature type="transmembrane region" description="Helical" evidence="1">
    <location>
        <begin position="22"/>
        <end position="44"/>
    </location>
</feature>
<reference evidence="2 3" key="1">
    <citation type="submission" date="2018-06" db="EMBL/GenBank/DDBJ databases">
        <title>Genomic Encyclopedia of Archaeal and Bacterial Type Strains, Phase II (KMG-II): from individual species to whole genera.</title>
        <authorList>
            <person name="Goeker M."/>
        </authorList>
    </citation>
    <scope>NUCLEOTIDE SEQUENCE [LARGE SCALE GENOMIC DNA]</scope>
    <source>
        <strain evidence="2 3">ATCC BAA-1881</strain>
    </source>
</reference>
<evidence type="ECO:0000256" key="1">
    <source>
        <dbReference type="SAM" id="Phobius"/>
    </source>
</evidence>
<dbReference type="Proteomes" id="UP000248806">
    <property type="component" value="Unassembled WGS sequence"/>
</dbReference>
<comment type="caution">
    <text evidence="2">The sequence shown here is derived from an EMBL/GenBank/DDBJ whole genome shotgun (WGS) entry which is preliminary data.</text>
</comment>
<accession>A0A326U612</accession>
<dbReference type="AlphaFoldDB" id="A0A326U612"/>
<organism evidence="2 3">
    <name type="scientific">Thermosporothrix hazakensis</name>
    <dbReference type="NCBI Taxonomy" id="644383"/>
    <lineage>
        <taxon>Bacteria</taxon>
        <taxon>Bacillati</taxon>
        <taxon>Chloroflexota</taxon>
        <taxon>Ktedonobacteria</taxon>
        <taxon>Ktedonobacterales</taxon>
        <taxon>Thermosporotrichaceae</taxon>
        <taxon>Thermosporothrix</taxon>
    </lineage>
</organism>
<keyword evidence="3" id="KW-1185">Reference proteome</keyword>
<feature type="transmembrane region" description="Helical" evidence="1">
    <location>
        <begin position="56"/>
        <end position="80"/>
    </location>
</feature>
<keyword evidence="1" id="KW-0812">Transmembrane</keyword>
<evidence type="ECO:0000313" key="3">
    <source>
        <dbReference type="Proteomes" id="UP000248806"/>
    </source>
</evidence>
<dbReference type="EMBL" id="QKUF01000008">
    <property type="protein sequence ID" value="PZW29391.1"/>
    <property type="molecule type" value="Genomic_DNA"/>
</dbReference>
<proteinExistence type="predicted"/>
<evidence type="ECO:0000313" key="2">
    <source>
        <dbReference type="EMBL" id="PZW29391.1"/>
    </source>
</evidence>
<protein>
    <submittedName>
        <fullName evidence="2">Uncharacterized protein</fullName>
    </submittedName>
</protein>
<name>A0A326U612_THEHA</name>
<sequence>MKQVAASVAVMSAFLLFLGMSFNWHVLILLSLSIICFSLSALILARKQFRSNSTHLLVIASVLTIYVLSFIASFAGSHWLPR</sequence>